<proteinExistence type="predicted"/>
<evidence type="ECO:0000256" key="1">
    <source>
        <dbReference type="SAM" id="Phobius"/>
    </source>
</evidence>
<dbReference type="HOGENOM" id="CLU_1361780_0_0_1"/>
<protein>
    <submittedName>
        <fullName evidence="2 3">Uncharacterized protein</fullName>
    </submittedName>
</protein>
<evidence type="ECO:0000313" key="2">
    <source>
        <dbReference type="EMBL" id="EEC11537.1"/>
    </source>
</evidence>
<reference evidence="3" key="2">
    <citation type="submission" date="2020-05" db="UniProtKB">
        <authorList>
            <consortium name="EnsemblMetazoa"/>
        </authorList>
    </citation>
    <scope>IDENTIFICATION</scope>
    <source>
        <strain evidence="3">wikel</strain>
    </source>
</reference>
<dbReference type="EMBL" id="ABJB010131780">
    <property type="status" value="NOT_ANNOTATED_CDS"/>
    <property type="molecule type" value="Genomic_DNA"/>
</dbReference>
<dbReference type="VEuPathDB" id="VectorBase:ISCP_033261"/>
<dbReference type="VEuPathDB" id="VectorBase:ISCW009861"/>
<feature type="transmembrane region" description="Helical" evidence="1">
    <location>
        <begin position="12"/>
        <end position="32"/>
    </location>
</feature>
<keyword evidence="4" id="KW-1185">Reference proteome</keyword>
<evidence type="ECO:0000313" key="4">
    <source>
        <dbReference type="Proteomes" id="UP000001555"/>
    </source>
</evidence>
<feature type="transmembrane region" description="Helical" evidence="1">
    <location>
        <begin position="53"/>
        <end position="77"/>
    </location>
</feature>
<dbReference type="Proteomes" id="UP000001555">
    <property type="component" value="Unassembled WGS sequence"/>
</dbReference>
<feature type="transmembrane region" description="Helical" evidence="1">
    <location>
        <begin position="97"/>
        <end position="113"/>
    </location>
</feature>
<organism>
    <name type="scientific">Ixodes scapularis</name>
    <name type="common">Black-legged tick</name>
    <name type="synonym">Deer tick</name>
    <dbReference type="NCBI Taxonomy" id="6945"/>
    <lineage>
        <taxon>Eukaryota</taxon>
        <taxon>Metazoa</taxon>
        <taxon>Ecdysozoa</taxon>
        <taxon>Arthropoda</taxon>
        <taxon>Chelicerata</taxon>
        <taxon>Arachnida</taxon>
        <taxon>Acari</taxon>
        <taxon>Parasitiformes</taxon>
        <taxon>Ixodida</taxon>
        <taxon>Ixodoidea</taxon>
        <taxon>Ixodidae</taxon>
        <taxon>Ixodinae</taxon>
        <taxon>Ixodes</taxon>
    </lineage>
</organism>
<dbReference type="VEuPathDB" id="VectorBase:ISCI009861"/>
<dbReference type="PaxDb" id="6945-B7PY65"/>
<dbReference type="AlphaFoldDB" id="B7PY65"/>
<dbReference type="EMBL" id="DS818236">
    <property type="protein sequence ID" value="EEC11537.1"/>
    <property type="molecule type" value="Genomic_DNA"/>
</dbReference>
<dbReference type="EnsemblMetazoa" id="ISCW009861-RA">
    <property type="protein sequence ID" value="ISCW009861-PA"/>
    <property type="gene ID" value="ISCW009861"/>
</dbReference>
<reference evidence="2 4" key="1">
    <citation type="submission" date="2008-03" db="EMBL/GenBank/DDBJ databases">
        <title>Annotation of Ixodes scapularis.</title>
        <authorList>
            <consortium name="Ixodes scapularis Genome Project Consortium"/>
            <person name="Caler E."/>
            <person name="Hannick L.I."/>
            <person name="Bidwell S."/>
            <person name="Joardar V."/>
            <person name="Thiagarajan M."/>
            <person name="Amedeo P."/>
            <person name="Galinsky K.J."/>
            <person name="Schobel S."/>
            <person name="Inman J."/>
            <person name="Hostetler J."/>
            <person name="Miller J."/>
            <person name="Hammond M."/>
            <person name="Megy K."/>
            <person name="Lawson D."/>
            <person name="Kodira C."/>
            <person name="Sutton G."/>
            <person name="Meyer J."/>
            <person name="Hill C.A."/>
            <person name="Birren B."/>
            <person name="Nene V."/>
            <person name="Collins F."/>
            <person name="Alarcon-Chaidez F."/>
            <person name="Wikel S."/>
            <person name="Strausberg R."/>
        </authorList>
    </citation>
    <scope>NUCLEOTIDE SEQUENCE [LARGE SCALE GENOMIC DNA]</scope>
    <source>
        <strain evidence="4">Wikel</strain>
        <strain evidence="2">Wikel colony</strain>
    </source>
</reference>
<sequence>MDLMLSLMDEGFHLGCAVGALMVITQSVYMGLTSVDQVTSVIQKCLLLHFHMVRLRPGSGVLLEIAVWVLDMAFHMWFLLVDCTRVLSSLYFSNKPMQILHCVLLFIFHLQILRRYCMGIHVTVENVVNPAEDAIDEVPVAEPAPVAPPVMAAGYGGSGVGGHFNIHVQVDIDRQRVVSHDTETRPSRSVGELLLSAECKP</sequence>
<accession>B7PY65</accession>
<keyword evidence="1" id="KW-0472">Membrane</keyword>
<name>B7PY65_IXOSC</name>
<dbReference type="EMBL" id="ABJB010876556">
    <property type="status" value="NOT_ANNOTATED_CDS"/>
    <property type="molecule type" value="Genomic_DNA"/>
</dbReference>
<evidence type="ECO:0000313" key="3">
    <source>
        <dbReference type="EnsemblMetazoa" id="ISCW009861-PA"/>
    </source>
</evidence>
<gene>
    <name evidence="2" type="ORF">IscW_ISCW009861</name>
</gene>
<keyword evidence="1" id="KW-1133">Transmembrane helix</keyword>
<dbReference type="OrthoDB" id="6505094at2759"/>
<keyword evidence="1" id="KW-0812">Transmembrane</keyword>
<dbReference type="InParanoid" id="B7PY65"/>